<reference evidence="3" key="1">
    <citation type="journal article" date="2016" name="Gigascience">
        <title>De novo construction of an expanded transcriptome assembly for the western tarnished plant bug, Lygus hesperus.</title>
        <authorList>
            <person name="Tassone E.E."/>
            <person name="Geib S.M."/>
            <person name="Hall B."/>
            <person name="Fabrick J.A."/>
            <person name="Brent C.S."/>
            <person name="Hull J.J."/>
        </authorList>
    </citation>
    <scope>NUCLEOTIDE SEQUENCE</scope>
</reference>
<organism evidence="3">
    <name type="scientific">Lygus hesperus</name>
    <name type="common">Western plant bug</name>
    <dbReference type="NCBI Taxonomy" id="30085"/>
    <lineage>
        <taxon>Eukaryota</taxon>
        <taxon>Metazoa</taxon>
        <taxon>Ecdysozoa</taxon>
        <taxon>Arthropoda</taxon>
        <taxon>Hexapoda</taxon>
        <taxon>Insecta</taxon>
        <taxon>Pterygota</taxon>
        <taxon>Neoptera</taxon>
        <taxon>Paraneoptera</taxon>
        <taxon>Hemiptera</taxon>
        <taxon>Heteroptera</taxon>
        <taxon>Panheteroptera</taxon>
        <taxon>Cimicomorpha</taxon>
        <taxon>Miridae</taxon>
        <taxon>Mirini</taxon>
        <taxon>Lygus</taxon>
    </lineage>
</organism>
<evidence type="ECO:0000256" key="1">
    <source>
        <dbReference type="SAM" id="MobiDB-lite"/>
    </source>
</evidence>
<feature type="region of interest" description="Disordered" evidence="1">
    <location>
        <begin position="22"/>
        <end position="117"/>
    </location>
</feature>
<name>A0A146LVC4_LYGHE</name>
<feature type="chain" id="PRO_5007527407" evidence="2">
    <location>
        <begin position="20"/>
        <end position="117"/>
    </location>
</feature>
<dbReference type="EMBL" id="GDHC01007957">
    <property type="protein sequence ID" value="JAQ10672.1"/>
    <property type="molecule type" value="Transcribed_RNA"/>
</dbReference>
<proteinExistence type="predicted"/>
<keyword evidence="2" id="KW-0732">Signal</keyword>
<feature type="compositionally biased region" description="Gly residues" evidence="1">
    <location>
        <begin position="88"/>
        <end position="117"/>
    </location>
</feature>
<dbReference type="AlphaFoldDB" id="A0A146LVC4"/>
<gene>
    <name evidence="3" type="ORF">g.23974</name>
</gene>
<sequence>MTSKATALLVVVSSTMVMAQSGGFDFNVGTNGGFKGGPQSSRLALHGSDGRPPPPPGGDSSNLRLFGTDGRPPPPDGESNNPRLQGSDDGGGAGAEGCGSYGFGFGSGSGGNNNGRR</sequence>
<protein>
    <submittedName>
        <fullName evidence="3">Uncharacterized protein</fullName>
    </submittedName>
</protein>
<evidence type="ECO:0000313" key="3">
    <source>
        <dbReference type="EMBL" id="JAQ10672.1"/>
    </source>
</evidence>
<evidence type="ECO:0000256" key="2">
    <source>
        <dbReference type="SAM" id="SignalP"/>
    </source>
</evidence>
<feature type="signal peptide" evidence="2">
    <location>
        <begin position="1"/>
        <end position="19"/>
    </location>
</feature>
<accession>A0A146LVC4</accession>